<proteinExistence type="predicted"/>
<organism evidence="2 3">
    <name type="scientific">Pseudomonas lundensis</name>
    <dbReference type="NCBI Taxonomy" id="86185"/>
    <lineage>
        <taxon>Bacteria</taxon>
        <taxon>Pseudomonadati</taxon>
        <taxon>Pseudomonadota</taxon>
        <taxon>Gammaproteobacteria</taxon>
        <taxon>Pseudomonadales</taxon>
        <taxon>Pseudomonadaceae</taxon>
        <taxon>Pseudomonas</taxon>
    </lineage>
</organism>
<keyword evidence="1" id="KW-0175">Coiled coil</keyword>
<evidence type="ECO:0000256" key="1">
    <source>
        <dbReference type="SAM" id="Coils"/>
    </source>
</evidence>
<sequence length="319" mass="35389">MTTTTYPSVDLTLMAQSIRLMSDHASSADALFTTLNYLPALHDQFQTLTLNMNKSGQALRDTALSAKMGLEKNIKELSYFEALLTGARTAQETADTNTALANLPARVKSTLYASTDVLSRQLSSLKTPSVLNMTQGYLEESEKDLADAKAALGLLSEQEVKLQEQRQTLTAAIDVLSQGGIEKIGKDITLTLENITALGLSPTNIQAVMFAIEQLKKTIEHIGESIRFLDLLQQRDRLVTKITAQQKLITLKNEHVVCFNGQIKFITTIHAMLPPLQAFVGEYQRIIEAFKLFTTRIDLDLPAEAQQFIEFLTPLSKPW</sequence>
<gene>
    <name evidence="2" type="ORF">CJF39_16400</name>
</gene>
<dbReference type="EMBL" id="NQKI01000027">
    <property type="protein sequence ID" value="OZY58411.1"/>
    <property type="molecule type" value="Genomic_DNA"/>
</dbReference>
<dbReference type="OrthoDB" id="9812221at2"/>
<evidence type="ECO:0000313" key="3">
    <source>
        <dbReference type="Proteomes" id="UP000215788"/>
    </source>
</evidence>
<name>A0A266N7C5_9PSED</name>
<dbReference type="Proteomes" id="UP000215788">
    <property type="component" value="Unassembled WGS sequence"/>
</dbReference>
<comment type="caution">
    <text evidence="2">The sequence shown here is derived from an EMBL/GenBank/DDBJ whole genome shotgun (WGS) entry which is preliminary data.</text>
</comment>
<dbReference type="NCBIfam" id="NF033927">
    <property type="entry name" value="alph_xenorhab_B"/>
    <property type="match status" value="1"/>
</dbReference>
<feature type="coiled-coil region" evidence="1">
    <location>
        <begin position="138"/>
        <end position="165"/>
    </location>
</feature>
<evidence type="ECO:0000313" key="2">
    <source>
        <dbReference type="EMBL" id="OZY58411.1"/>
    </source>
</evidence>
<dbReference type="AlphaFoldDB" id="A0A266N7C5"/>
<accession>A0A266N7C5</accession>
<reference evidence="2 3" key="1">
    <citation type="submission" date="2017-08" db="EMBL/GenBank/DDBJ databases">
        <title>Genomic and metabolic characterisation of spoilage-associated Pseudomonas species.</title>
        <authorList>
            <person name="Stanborough T."/>
            <person name="Fegan N."/>
            <person name="Powell S.M."/>
            <person name="Singh T."/>
            <person name="Tamplin M.L."/>
            <person name="Chandry P.S."/>
        </authorList>
    </citation>
    <scope>NUCLEOTIDE SEQUENCE [LARGE SCALE GENOMIC DNA]</scope>
    <source>
        <strain evidence="2 3">L1802</strain>
    </source>
</reference>
<protein>
    <submittedName>
        <fullName evidence="2">Uncharacterized protein</fullName>
    </submittedName>
</protein>
<dbReference type="InterPro" id="IPR047760">
    <property type="entry name" value="XaxB-like"/>
</dbReference>
<dbReference type="RefSeq" id="WP_094994366.1">
    <property type="nucleotide sequence ID" value="NZ_NQKI01000027.1"/>
</dbReference>